<dbReference type="RefSeq" id="WP_149037832.1">
    <property type="nucleotide sequence ID" value="NZ_CP012701.1"/>
</dbReference>
<sequence>MAVWQFVIDLIPASAARVAGVAAVRMSRAQLDETVLGFSAADEEVVFSKLGRLLPEKPSWSDGLRIWGDEKADDIQVSIDGQAIEEIQFRLNVADLSLPLVGGICDLARHFDSVLATPDGAIIQPNREAVMRTIMQSQAAQYVRDPQRFLEEAIRLDWEGL</sequence>
<evidence type="ECO:0000313" key="1">
    <source>
        <dbReference type="EMBL" id="ALH83144.1"/>
    </source>
</evidence>
<proteinExistence type="predicted"/>
<organism evidence="1 2">
    <name type="scientific">Sphingopyxis macrogoltabida</name>
    <name type="common">Sphingomonas macrogoltabidus</name>
    <dbReference type="NCBI Taxonomy" id="33050"/>
    <lineage>
        <taxon>Bacteria</taxon>
        <taxon>Pseudomonadati</taxon>
        <taxon>Pseudomonadota</taxon>
        <taxon>Alphaproteobacteria</taxon>
        <taxon>Sphingomonadales</taxon>
        <taxon>Sphingomonadaceae</taxon>
        <taxon>Sphingopyxis</taxon>
    </lineage>
</organism>
<reference evidence="1 2" key="1">
    <citation type="journal article" date="2015" name="Genome Announc.">
        <title>Complete Genome Sequence of Polypropylene Glycol- and Polyethylene Glycol-Degrading Sphingopyxis macrogoltabida Strain EY-1.</title>
        <authorList>
            <person name="Ohtsubo Y."/>
            <person name="Nagata Y."/>
            <person name="Numata M."/>
            <person name="Tsuchikane K."/>
            <person name="Hosoyama A."/>
            <person name="Yamazoe A."/>
            <person name="Tsuda M."/>
            <person name="Fujita N."/>
            <person name="Kawai F."/>
        </authorList>
    </citation>
    <scope>NUCLEOTIDE SEQUENCE [LARGE SCALE GENOMIC DNA]</scope>
    <source>
        <strain evidence="1 2">EY-1</strain>
        <plasmid evidence="1">1</plasmid>
    </source>
</reference>
<dbReference type="EMBL" id="CP012701">
    <property type="protein sequence ID" value="ALH83144.1"/>
    <property type="molecule type" value="Genomic_DNA"/>
</dbReference>
<protein>
    <submittedName>
        <fullName evidence="1">Uncharacterized protein</fullName>
    </submittedName>
</protein>
<geneLocation type="plasmid" evidence="1 2">
    <name>1</name>
</geneLocation>
<name>A0A0N9VFK7_SPHMC</name>
<dbReference type="Proteomes" id="UP000058074">
    <property type="component" value="Plasmid 1"/>
</dbReference>
<gene>
    <name evidence="1" type="ORF">AN936_23675</name>
</gene>
<evidence type="ECO:0000313" key="2">
    <source>
        <dbReference type="Proteomes" id="UP000058074"/>
    </source>
</evidence>
<accession>A0A0N9VFK7</accession>
<dbReference type="KEGG" id="smag:AN936_23675"/>
<dbReference type="PATRIC" id="fig|33050.5.peg.4790"/>
<keyword evidence="1" id="KW-0614">Plasmid</keyword>
<dbReference type="AlphaFoldDB" id="A0A0N9VFK7"/>
<dbReference type="OrthoDB" id="7432388at2"/>